<name>A0ABN9Q9W5_9DINO</name>
<feature type="compositionally biased region" description="Acidic residues" evidence="1">
    <location>
        <begin position="62"/>
        <end position="74"/>
    </location>
</feature>
<reference evidence="2" key="1">
    <citation type="submission" date="2023-10" db="EMBL/GenBank/DDBJ databases">
        <authorList>
            <person name="Chen Y."/>
            <person name="Shah S."/>
            <person name="Dougan E. K."/>
            <person name="Thang M."/>
            <person name="Chan C."/>
        </authorList>
    </citation>
    <scope>NUCLEOTIDE SEQUENCE [LARGE SCALE GENOMIC DNA]</scope>
</reference>
<dbReference type="Proteomes" id="UP001189429">
    <property type="component" value="Unassembled WGS sequence"/>
</dbReference>
<evidence type="ECO:0000256" key="1">
    <source>
        <dbReference type="SAM" id="MobiDB-lite"/>
    </source>
</evidence>
<evidence type="ECO:0000313" key="3">
    <source>
        <dbReference type="Proteomes" id="UP001189429"/>
    </source>
</evidence>
<evidence type="ECO:0000313" key="2">
    <source>
        <dbReference type="EMBL" id="CAK0802637.1"/>
    </source>
</evidence>
<accession>A0ABN9Q9W5</accession>
<sequence length="88" mass="9490">MGVAGFSLKWKVLTEDSLGAPTRPGMIRPAGGADYRLVAQQDAPEEEFGTAGDPSHAAEDRDACDDDDEPDESEPLIPRDLFSQPGFR</sequence>
<organism evidence="2 3">
    <name type="scientific">Prorocentrum cordatum</name>
    <dbReference type="NCBI Taxonomy" id="2364126"/>
    <lineage>
        <taxon>Eukaryota</taxon>
        <taxon>Sar</taxon>
        <taxon>Alveolata</taxon>
        <taxon>Dinophyceae</taxon>
        <taxon>Prorocentrales</taxon>
        <taxon>Prorocentraceae</taxon>
        <taxon>Prorocentrum</taxon>
    </lineage>
</organism>
<proteinExistence type="predicted"/>
<feature type="region of interest" description="Disordered" evidence="1">
    <location>
        <begin position="40"/>
        <end position="88"/>
    </location>
</feature>
<protein>
    <submittedName>
        <fullName evidence="2">Uncharacterized protein</fullName>
    </submittedName>
</protein>
<dbReference type="EMBL" id="CAUYUJ010002847">
    <property type="protein sequence ID" value="CAK0802637.1"/>
    <property type="molecule type" value="Genomic_DNA"/>
</dbReference>
<comment type="caution">
    <text evidence="2">The sequence shown here is derived from an EMBL/GenBank/DDBJ whole genome shotgun (WGS) entry which is preliminary data.</text>
</comment>
<keyword evidence="3" id="KW-1185">Reference proteome</keyword>
<gene>
    <name evidence="2" type="ORF">PCOR1329_LOCUS10091</name>
</gene>